<name>A0ABP1NFG9_XYLVO</name>
<proteinExistence type="predicted"/>
<organism evidence="2 3">
    <name type="scientific">Xylocopa violacea</name>
    <name type="common">Violet carpenter bee</name>
    <name type="synonym">Apis violacea</name>
    <dbReference type="NCBI Taxonomy" id="135666"/>
    <lineage>
        <taxon>Eukaryota</taxon>
        <taxon>Metazoa</taxon>
        <taxon>Ecdysozoa</taxon>
        <taxon>Arthropoda</taxon>
        <taxon>Hexapoda</taxon>
        <taxon>Insecta</taxon>
        <taxon>Pterygota</taxon>
        <taxon>Neoptera</taxon>
        <taxon>Endopterygota</taxon>
        <taxon>Hymenoptera</taxon>
        <taxon>Apocrita</taxon>
        <taxon>Aculeata</taxon>
        <taxon>Apoidea</taxon>
        <taxon>Anthophila</taxon>
        <taxon>Apidae</taxon>
        <taxon>Xylocopa</taxon>
        <taxon>Xylocopa</taxon>
    </lineage>
</organism>
<evidence type="ECO:0000256" key="1">
    <source>
        <dbReference type="SAM" id="MobiDB-lite"/>
    </source>
</evidence>
<sequence length="127" mass="15147">MQRLTMHKSDSADFTRRVKLLLELMTKNSAEESISTEEDDYLISTDESDIETDDNEDYSDSGEDEQNFENGQNYDTVFRLNKFFHDHVDNTRKHLSSSTRNSVWNDFKFEEKMYRVIPLRLNEETFK</sequence>
<reference evidence="2 3" key="1">
    <citation type="submission" date="2024-08" db="EMBL/GenBank/DDBJ databases">
        <authorList>
            <person name="Will J Nash"/>
            <person name="Angela Man"/>
            <person name="Seanna McTaggart"/>
            <person name="Kendall Baker"/>
            <person name="Tom Barker"/>
            <person name="Leah Catchpole"/>
            <person name="Alex Durrant"/>
            <person name="Karim Gharbi"/>
            <person name="Naomi Irish"/>
            <person name="Gemy Kaithakottil"/>
            <person name="Debby Ku"/>
            <person name="Aaliyah Providence"/>
            <person name="Felix Shaw"/>
            <person name="David Swarbreck"/>
            <person name="Chris Watkins"/>
            <person name="Ann M. McCartney"/>
            <person name="Giulio Formenti"/>
            <person name="Alice Mouton"/>
            <person name="Noel Vella"/>
            <person name="Bjorn M von Reumont"/>
            <person name="Adriana Vella"/>
            <person name="Wilfried Haerty"/>
        </authorList>
    </citation>
    <scope>NUCLEOTIDE SEQUENCE [LARGE SCALE GENOMIC DNA]</scope>
</reference>
<evidence type="ECO:0000313" key="3">
    <source>
        <dbReference type="Proteomes" id="UP001642520"/>
    </source>
</evidence>
<gene>
    <name evidence="2" type="ORF">XYLVIOL_LOCUS3507</name>
</gene>
<dbReference type="Proteomes" id="UP001642520">
    <property type="component" value="Unassembled WGS sequence"/>
</dbReference>
<comment type="caution">
    <text evidence="2">The sequence shown here is derived from an EMBL/GenBank/DDBJ whole genome shotgun (WGS) entry which is preliminary data.</text>
</comment>
<protein>
    <submittedName>
        <fullName evidence="2">Uncharacterized protein</fullName>
    </submittedName>
</protein>
<feature type="region of interest" description="Disordered" evidence="1">
    <location>
        <begin position="29"/>
        <end position="71"/>
    </location>
</feature>
<accession>A0ABP1NFG9</accession>
<dbReference type="EMBL" id="CAXAJV020001289">
    <property type="protein sequence ID" value="CAL7938813.1"/>
    <property type="molecule type" value="Genomic_DNA"/>
</dbReference>
<evidence type="ECO:0000313" key="2">
    <source>
        <dbReference type="EMBL" id="CAL7938813.1"/>
    </source>
</evidence>
<keyword evidence="3" id="KW-1185">Reference proteome</keyword>
<feature type="compositionally biased region" description="Acidic residues" evidence="1">
    <location>
        <begin position="34"/>
        <end position="67"/>
    </location>
</feature>